<accession>A0A0J6XN71</accession>
<keyword evidence="3" id="KW-1185">Reference proteome</keyword>
<evidence type="ECO:0000313" key="2">
    <source>
        <dbReference type="EMBL" id="KMO96659.1"/>
    </source>
</evidence>
<dbReference type="AlphaFoldDB" id="A0A0J6XN71"/>
<feature type="compositionally biased region" description="Low complexity" evidence="1">
    <location>
        <begin position="188"/>
        <end position="202"/>
    </location>
</feature>
<dbReference type="EMBL" id="LFML01000064">
    <property type="protein sequence ID" value="KMO96659.1"/>
    <property type="molecule type" value="Genomic_DNA"/>
</dbReference>
<proteinExistence type="predicted"/>
<dbReference type="STRING" id="66430.ACS04_16995"/>
<feature type="region of interest" description="Disordered" evidence="1">
    <location>
        <begin position="169"/>
        <end position="202"/>
    </location>
</feature>
<organism evidence="2 3">
    <name type="scientific">Streptomyces roseus</name>
    <dbReference type="NCBI Taxonomy" id="66430"/>
    <lineage>
        <taxon>Bacteria</taxon>
        <taxon>Bacillati</taxon>
        <taxon>Actinomycetota</taxon>
        <taxon>Actinomycetes</taxon>
        <taxon>Kitasatosporales</taxon>
        <taxon>Streptomycetaceae</taxon>
        <taxon>Streptomyces</taxon>
    </lineage>
</organism>
<feature type="region of interest" description="Disordered" evidence="1">
    <location>
        <begin position="123"/>
        <end position="151"/>
    </location>
</feature>
<reference evidence="2 3" key="1">
    <citation type="submission" date="2015-06" db="EMBL/GenBank/DDBJ databases">
        <title>Recapitulation of the evolution of biosynthetic gene clusters reveals hidden chemical diversity on bacterial genomes.</title>
        <authorList>
            <person name="Cruz-Morales P."/>
            <person name="Martinez-Guerrero C."/>
            <person name="Morales-Escalante M.A."/>
            <person name="Yanez-Guerra L.A."/>
            <person name="Kopp J.F."/>
            <person name="Feldmann J."/>
            <person name="Ramos-Aboites H.E."/>
            <person name="Barona-Gomez F."/>
        </authorList>
    </citation>
    <scope>NUCLEOTIDE SEQUENCE [LARGE SCALE GENOMIC DNA]</scope>
    <source>
        <strain evidence="2 3">ATCC 31245</strain>
    </source>
</reference>
<feature type="region of interest" description="Disordered" evidence="1">
    <location>
        <begin position="1"/>
        <end position="58"/>
    </location>
</feature>
<sequence>MPAHQADQLPAGQGREGGVPAELRAQYGQQFGRGPAAGVPGGAGQAGQGPPDDAGVAGDEVAVGLGAVAQEQRHGRGGEPLVAAQVLAGRPVEPAQQVQGDVVRCVAQDVRHAPGQSPAATVFHGRRHRCPPCPRAGGRTRTPTRTRTPVRPHTCTSVRLMPILSGQRRGRCTFSRVEGPGAASAIQGPSPEGSSTPSSSQV</sequence>
<evidence type="ECO:0000256" key="1">
    <source>
        <dbReference type="SAM" id="MobiDB-lite"/>
    </source>
</evidence>
<name>A0A0J6XN71_9ACTN</name>
<gene>
    <name evidence="2" type="ORF">ACS04_16995</name>
</gene>
<protein>
    <submittedName>
        <fullName evidence="2">Uncharacterized protein</fullName>
    </submittedName>
</protein>
<evidence type="ECO:0000313" key="3">
    <source>
        <dbReference type="Proteomes" id="UP000035932"/>
    </source>
</evidence>
<dbReference type="Proteomes" id="UP000035932">
    <property type="component" value="Unassembled WGS sequence"/>
</dbReference>
<comment type="caution">
    <text evidence="2">The sequence shown here is derived from an EMBL/GenBank/DDBJ whole genome shotgun (WGS) entry which is preliminary data.</text>
</comment>